<keyword evidence="1" id="KW-0805">Transcription regulation</keyword>
<gene>
    <name evidence="5" type="ORF">Sipo8835_38245</name>
</gene>
<dbReference type="Pfam" id="PF00196">
    <property type="entry name" value="GerE"/>
    <property type="match status" value="1"/>
</dbReference>
<comment type="caution">
    <text evidence="5">The sequence shown here is derived from an EMBL/GenBank/DDBJ whole genome shotgun (WGS) entry which is preliminary data.</text>
</comment>
<dbReference type="InterPro" id="IPR016032">
    <property type="entry name" value="Sig_transdc_resp-reg_C-effctor"/>
</dbReference>
<reference evidence="5 6" key="1">
    <citation type="submission" date="2019-03" db="EMBL/GenBank/DDBJ databases">
        <title>Comparative genomic analyses of the sweetpotato soil rot pathogen, Streptomyces ipomoeae.</title>
        <authorList>
            <person name="Ruschel Soares N."/>
            <person name="Badger J.H."/>
            <person name="Huguet-Tapia J.C."/>
            <person name="Clark C.A."/>
            <person name="Pettis G.S."/>
        </authorList>
    </citation>
    <scope>NUCLEOTIDE SEQUENCE [LARGE SCALE GENOMIC DNA]</scope>
    <source>
        <strain evidence="5 6">88-35</strain>
    </source>
</reference>
<organism evidence="5 6">
    <name type="scientific">Streptomyces ipomoeae</name>
    <dbReference type="NCBI Taxonomy" id="103232"/>
    <lineage>
        <taxon>Bacteria</taxon>
        <taxon>Bacillati</taxon>
        <taxon>Actinomycetota</taxon>
        <taxon>Actinomycetes</taxon>
        <taxon>Kitasatosporales</taxon>
        <taxon>Streptomycetaceae</taxon>
        <taxon>Streptomyces</taxon>
    </lineage>
</organism>
<dbReference type="SMART" id="SM00421">
    <property type="entry name" value="HTH_LUXR"/>
    <property type="match status" value="1"/>
</dbReference>
<dbReference type="PANTHER" id="PTHR44688:SF16">
    <property type="entry name" value="DNA-BINDING TRANSCRIPTIONAL ACTIVATOR DEVR_DOSR"/>
    <property type="match status" value="1"/>
</dbReference>
<feature type="domain" description="HTH luxR-type" evidence="4">
    <location>
        <begin position="376"/>
        <end position="441"/>
    </location>
</feature>
<evidence type="ECO:0000313" key="6">
    <source>
        <dbReference type="Proteomes" id="UP000318720"/>
    </source>
</evidence>
<keyword evidence="2" id="KW-0238">DNA-binding</keyword>
<dbReference type="CDD" id="cd06170">
    <property type="entry name" value="LuxR_C_like"/>
    <property type="match status" value="1"/>
</dbReference>
<evidence type="ECO:0000256" key="1">
    <source>
        <dbReference type="ARBA" id="ARBA00023015"/>
    </source>
</evidence>
<evidence type="ECO:0000313" key="5">
    <source>
        <dbReference type="EMBL" id="TQE20602.1"/>
    </source>
</evidence>
<evidence type="ECO:0000259" key="4">
    <source>
        <dbReference type="PROSITE" id="PS50043"/>
    </source>
</evidence>
<dbReference type="InterPro" id="IPR000792">
    <property type="entry name" value="Tscrpt_reg_LuxR_C"/>
</dbReference>
<dbReference type="SUPFAM" id="SSF46894">
    <property type="entry name" value="C-terminal effector domain of the bipartite response regulators"/>
    <property type="match status" value="1"/>
</dbReference>
<dbReference type="Gene3D" id="1.10.10.10">
    <property type="entry name" value="Winged helix-like DNA-binding domain superfamily/Winged helix DNA-binding domain"/>
    <property type="match status" value="1"/>
</dbReference>
<name>A0AAE8VXQ7_9ACTN</name>
<dbReference type="Proteomes" id="UP000318720">
    <property type="component" value="Unassembled WGS sequence"/>
</dbReference>
<dbReference type="InterPro" id="IPR036388">
    <property type="entry name" value="WH-like_DNA-bd_sf"/>
</dbReference>
<accession>A0AAE8VXQ7</accession>
<dbReference type="GO" id="GO:0006355">
    <property type="term" value="P:regulation of DNA-templated transcription"/>
    <property type="evidence" value="ECO:0007669"/>
    <property type="project" value="InterPro"/>
</dbReference>
<dbReference type="AlphaFoldDB" id="A0AAE8VXQ7"/>
<proteinExistence type="predicted"/>
<keyword evidence="3" id="KW-0804">Transcription</keyword>
<dbReference type="GO" id="GO:0003677">
    <property type="term" value="F:DNA binding"/>
    <property type="evidence" value="ECO:0007669"/>
    <property type="project" value="UniProtKB-KW"/>
</dbReference>
<protein>
    <submittedName>
        <fullName evidence="5">LuxR family transcriptional regulator</fullName>
    </submittedName>
</protein>
<evidence type="ECO:0000256" key="3">
    <source>
        <dbReference type="ARBA" id="ARBA00023163"/>
    </source>
</evidence>
<dbReference type="PROSITE" id="PS50043">
    <property type="entry name" value="HTH_LUXR_2"/>
    <property type="match status" value="1"/>
</dbReference>
<dbReference type="PRINTS" id="PR00038">
    <property type="entry name" value="HTHLUXR"/>
</dbReference>
<sequence length="443" mass="49181">MTSARFFTLQNSGEVGMPLIPSSDLASLSFRCLSVGSTSTGCDLYQRIEQAAFEWREGRPERGFDVLTNPIWKASRNPACDCEVNFKIVLALCFAHIRELDRAREILYRQDLLNPHDQESSLVKFTAARSLLAYASGETEVSVVLSRGMLERIKHPNSLSALAHFLLTLISLRSGDLKATSSYVKELTDDALMGRACGWVGHIAWATMQVREAKYGAEAAAPLIEELVDFGPISRQVLVSQPESTAWLVRLALKTDQKALARQGMEVARRLAMDNPWIRSLAAAASHAKGLDSQNPDDLWRAVETHKDPWARASALEDIAVLLHRQRQAVDHIAPILERSGDAYLAVGAFRDVLRIKNRLWNLGVRSRASRWPTLPSSEVKNLTKSETAVAELVAQGLTNSQVALQLSLSRHTVAFHLRKVFLKIGVTSRIELVRVWGDVSAR</sequence>
<evidence type="ECO:0000256" key="2">
    <source>
        <dbReference type="ARBA" id="ARBA00023125"/>
    </source>
</evidence>
<dbReference type="EMBL" id="SPAZ01000303">
    <property type="protein sequence ID" value="TQE20602.1"/>
    <property type="molecule type" value="Genomic_DNA"/>
</dbReference>
<dbReference type="PANTHER" id="PTHR44688">
    <property type="entry name" value="DNA-BINDING TRANSCRIPTIONAL ACTIVATOR DEVR_DOSR"/>
    <property type="match status" value="1"/>
</dbReference>